<dbReference type="EMBL" id="CM045772">
    <property type="protein sequence ID" value="KAI7984865.1"/>
    <property type="molecule type" value="Genomic_DNA"/>
</dbReference>
<keyword evidence="2" id="KW-1185">Reference proteome</keyword>
<accession>A0ACC0F8K0</accession>
<evidence type="ECO:0000313" key="1">
    <source>
        <dbReference type="EMBL" id="KAI7984865.1"/>
    </source>
</evidence>
<reference evidence="1 2" key="1">
    <citation type="journal article" date="2022" name="Plant J.">
        <title>Chromosome-level genome of Camellia lanceoleosa provides a valuable resource for understanding genome evolution and self-incompatibility.</title>
        <authorList>
            <person name="Gong W."/>
            <person name="Xiao S."/>
            <person name="Wang L."/>
            <person name="Liao Z."/>
            <person name="Chang Y."/>
            <person name="Mo W."/>
            <person name="Hu G."/>
            <person name="Li W."/>
            <person name="Zhao G."/>
            <person name="Zhu H."/>
            <person name="Hu X."/>
            <person name="Ji K."/>
            <person name="Xiang X."/>
            <person name="Song Q."/>
            <person name="Yuan D."/>
            <person name="Jin S."/>
            <person name="Zhang L."/>
        </authorList>
    </citation>
    <scope>NUCLEOTIDE SEQUENCE [LARGE SCALE GENOMIC DNA]</scope>
    <source>
        <strain evidence="1">SQ_2022a</strain>
    </source>
</reference>
<name>A0ACC0F8K0_9ERIC</name>
<evidence type="ECO:0000313" key="2">
    <source>
        <dbReference type="Proteomes" id="UP001060215"/>
    </source>
</evidence>
<proteinExistence type="predicted"/>
<protein>
    <submittedName>
        <fullName evidence="1">Adenosylhomocysteinase</fullName>
    </submittedName>
</protein>
<organism evidence="1 2">
    <name type="scientific">Camellia lanceoleosa</name>
    <dbReference type="NCBI Taxonomy" id="1840588"/>
    <lineage>
        <taxon>Eukaryota</taxon>
        <taxon>Viridiplantae</taxon>
        <taxon>Streptophyta</taxon>
        <taxon>Embryophyta</taxon>
        <taxon>Tracheophyta</taxon>
        <taxon>Spermatophyta</taxon>
        <taxon>Magnoliopsida</taxon>
        <taxon>eudicotyledons</taxon>
        <taxon>Gunneridae</taxon>
        <taxon>Pentapetalae</taxon>
        <taxon>asterids</taxon>
        <taxon>Ericales</taxon>
        <taxon>Theaceae</taxon>
        <taxon>Camellia</taxon>
    </lineage>
</organism>
<gene>
    <name evidence="1" type="ORF">LOK49_LG14G00414</name>
</gene>
<comment type="caution">
    <text evidence="1">The sequence shown here is derived from an EMBL/GenBank/DDBJ whole genome shotgun (WGS) entry which is preliminary data.</text>
</comment>
<sequence>MKTLESVSSGGMDAVLEAARCDSGSNNPKDNPDTEEYQIQMALELSAREDPEVVQIEAVKQISLGSCPPKNTLAEDVAYRYWVIKGANRRLLPFLECTHVGLWKKKSIGKNEKKVYIALKHLDEKVATLHLGKLGARPTKLSNDQSDYISIPIEGPYKPAHYSWEERNGFFKCWKQNQMGLRIIRYMIDSHAMRGERMKTLESVSSGGVDAVLEATRCDSGSNNLKDNSDTEEYQIQLALELSAREDPEVVQIEDVKQISLGSCPFENTLAEVVAYRYWVMKGANRRLLPFLECTHVGLWKKKSISKNEKKVYIAPKHLDEKVAALHLGKLGARPTKLSKDQSDYISIPIEGPYKPAHYSWEERNGFFKCWKQNQMGLRIISFGDAFCKRLRFESS</sequence>
<dbReference type="Proteomes" id="UP001060215">
    <property type="component" value="Chromosome 15"/>
</dbReference>